<dbReference type="RefSeq" id="XP_006815494.1">
    <property type="nucleotide sequence ID" value="XM_006815431.1"/>
</dbReference>
<keyword evidence="4 14" id="KW-1133">Transmembrane helix</keyword>
<proteinExistence type="inferred from homology"/>
<evidence type="ECO:0000256" key="2">
    <source>
        <dbReference type="ARBA" id="ARBA00022475"/>
    </source>
</evidence>
<organism evidence="17 18">
    <name type="scientific">Saccoglossus kowalevskii</name>
    <name type="common">Acorn worm</name>
    <dbReference type="NCBI Taxonomy" id="10224"/>
    <lineage>
        <taxon>Eukaryota</taxon>
        <taxon>Metazoa</taxon>
        <taxon>Hemichordata</taxon>
        <taxon>Enteropneusta</taxon>
        <taxon>Harrimaniidae</taxon>
        <taxon>Saccoglossus</taxon>
    </lineage>
</organism>
<feature type="domain" description="Neurotransmitter-gated ion-channel ligand-binding" evidence="15">
    <location>
        <begin position="52"/>
        <end position="262"/>
    </location>
</feature>
<dbReference type="Proteomes" id="UP000694865">
    <property type="component" value="Unplaced"/>
</dbReference>
<dbReference type="SUPFAM" id="SSF90112">
    <property type="entry name" value="Neurotransmitter-gated ion-channel transmembrane pore"/>
    <property type="match status" value="1"/>
</dbReference>
<evidence type="ECO:0000256" key="7">
    <source>
        <dbReference type="ARBA" id="ARBA00023136"/>
    </source>
</evidence>
<feature type="transmembrane region" description="Helical" evidence="14">
    <location>
        <begin position="471"/>
        <end position="492"/>
    </location>
</feature>
<keyword evidence="10" id="KW-0325">Glycoprotein</keyword>
<protein>
    <submittedName>
        <fullName evidence="18">Acetylcholine receptor subunit alpha-like 1-like</fullName>
    </submittedName>
</protein>
<feature type="domain" description="Neurotransmitter-gated ion-channel transmembrane" evidence="16">
    <location>
        <begin position="269"/>
        <end position="486"/>
    </location>
</feature>
<gene>
    <name evidence="18" type="primary">LOC100372162</name>
</gene>
<evidence type="ECO:0000256" key="10">
    <source>
        <dbReference type="ARBA" id="ARBA00023180"/>
    </source>
</evidence>
<dbReference type="InterPro" id="IPR038050">
    <property type="entry name" value="Neuro_actylchol_rec"/>
</dbReference>
<comment type="subcellular location">
    <subcellularLocation>
        <location evidence="13">Synaptic cell membrane</location>
        <topology evidence="13">Multi-pass membrane protein</topology>
    </subcellularLocation>
</comment>
<keyword evidence="6 14" id="KW-0406">Ion transport</keyword>
<evidence type="ECO:0000256" key="12">
    <source>
        <dbReference type="ARBA" id="ARBA00023303"/>
    </source>
</evidence>
<evidence type="ECO:0000313" key="17">
    <source>
        <dbReference type="Proteomes" id="UP000694865"/>
    </source>
</evidence>
<dbReference type="InterPro" id="IPR006201">
    <property type="entry name" value="Neur_channel"/>
</dbReference>
<reference evidence="18" key="1">
    <citation type="submission" date="2025-08" db="UniProtKB">
        <authorList>
            <consortium name="RefSeq"/>
        </authorList>
    </citation>
    <scope>IDENTIFICATION</scope>
    <source>
        <tissue evidence="18">Testes</tissue>
    </source>
</reference>
<feature type="transmembrane region" description="Helical" evidence="14">
    <location>
        <begin position="328"/>
        <end position="349"/>
    </location>
</feature>
<feature type="transmembrane region" description="Helical" evidence="14">
    <location>
        <begin position="298"/>
        <end position="316"/>
    </location>
</feature>
<evidence type="ECO:0000256" key="9">
    <source>
        <dbReference type="ARBA" id="ARBA00023170"/>
    </source>
</evidence>
<evidence type="ECO:0000256" key="14">
    <source>
        <dbReference type="RuleBase" id="RU000687"/>
    </source>
</evidence>
<evidence type="ECO:0000256" key="4">
    <source>
        <dbReference type="ARBA" id="ARBA00022989"/>
    </source>
</evidence>
<comment type="similarity">
    <text evidence="14">Belongs to the ligand-gated ion channel (TC 1.A.9) family.</text>
</comment>
<dbReference type="PROSITE" id="PS00236">
    <property type="entry name" value="NEUROTR_ION_CHANNEL"/>
    <property type="match status" value="1"/>
</dbReference>
<keyword evidence="17" id="KW-1185">Reference proteome</keyword>
<dbReference type="Gene3D" id="2.70.170.10">
    <property type="entry name" value="Neurotransmitter-gated ion-channel ligand-binding domain"/>
    <property type="match status" value="1"/>
</dbReference>
<evidence type="ECO:0000256" key="1">
    <source>
        <dbReference type="ARBA" id="ARBA00022448"/>
    </source>
</evidence>
<accession>A0ABM0M653</accession>
<dbReference type="InterPro" id="IPR006202">
    <property type="entry name" value="Neur_chan_lig-bd"/>
</dbReference>
<keyword evidence="8" id="KW-1015">Disulfide bond</keyword>
<dbReference type="Pfam" id="PF02931">
    <property type="entry name" value="Neur_chan_LBD"/>
    <property type="match status" value="1"/>
</dbReference>
<dbReference type="SUPFAM" id="SSF63712">
    <property type="entry name" value="Nicotinic receptor ligand binding domain-like"/>
    <property type="match status" value="1"/>
</dbReference>
<dbReference type="InterPro" id="IPR018000">
    <property type="entry name" value="Neurotransmitter_ion_chnl_CS"/>
</dbReference>
<evidence type="ECO:0000259" key="15">
    <source>
        <dbReference type="Pfam" id="PF02931"/>
    </source>
</evidence>
<dbReference type="GeneID" id="100372162"/>
<dbReference type="Gene3D" id="1.20.58.390">
    <property type="entry name" value="Neurotransmitter-gated ion-channel transmembrane domain"/>
    <property type="match status" value="2"/>
</dbReference>
<evidence type="ECO:0000256" key="13">
    <source>
        <dbReference type="ARBA" id="ARBA00034099"/>
    </source>
</evidence>
<evidence type="ECO:0000256" key="3">
    <source>
        <dbReference type="ARBA" id="ARBA00022692"/>
    </source>
</evidence>
<keyword evidence="9" id="KW-0675">Receptor</keyword>
<dbReference type="PRINTS" id="PR00252">
    <property type="entry name" value="NRIONCHANNEL"/>
</dbReference>
<keyword evidence="12 14" id="KW-0407">Ion channel</keyword>
<evidence type="ECO:0000256" key="6">
    <source>
        <dbReference type="ARBA" id="ARBA00023065"/>
    </source>
</evidence>
<dbReference type="InterPro" id="IPR036734">
    <property type="entry name" value="Neur_chan_lig-bd_sf"/>
</dbReference>
<evidence type="ECO:0000256" key="5">
    <source>
        <dbReference type="ARBA" id="ARBA00023018"/>
    </source>
</evidence>
<keyword evidence="2" id="KW-1003">Cell membrane</keyword>
<keyword evidence="1 14" id="KW-0813">Transport</keyword>
<name>A0ABM0M653_SACKO</name>
<keyword evidence="11" id="KW-1071">Ligand-gated ion channel</keyword>
<evidence type="ECO:0000313" key="18">
    <source>
        <dbReference type="RefSeq" id="XP_006815494.1"/>
    </source>
</evidence>
<dbReference type="InterPro" id="IPR036719">
    <property type="entry name" value="Neuro-gated_channel_TM_sf"/>
</dbReference>
<keyword evidence="3 14" id="KW-0812">Transmembrane</keyword>
<dbReference type="InterPro" id="IPR006029">
    <property type="entry name" value="Neurotrans-gated_channel_TM"/>
</dbReference>
<dbReference type="PRINTS" id="PR00254">
    <property type="entry name" value="NICOTINICR"/>
</dbReference>
<keyword evidence="7 14" id="KW-0472">Membrane</keyword>
<dbReference type="Pfam" id="PF02932">
    <property type="entry name" value="Neur_chan_memb"/>
    <property type="match status" value="1"/>
</dbReference>
<keyword evidence="5" id="KW-0770">Synapse</keyword>
<evidence type="ECO:0000256" key="8">
    <source>
        <dbReference type="ARBA" id="ARBA00023157"/>
    </source>
</evidence>
<feature type="transmembrane region" description="Helical" evidence="14">
    <location>
        <begin position="263"/>
        <end position="286"/>
    </location>
</feature>
<evidence type="ECO:0000259" key="16">
    <source>
        <dbReference type="Pfam" id="PF02932"/>
    </source>
</evidence>
<sequence>MDKSAMTPRVVLPVHHDNGVVTGYSALTSMRKRNRVLRCCIAHLDQRKPADDKLLSDLFAENRYNKLARPAINYNSTVNFALGLHMTQVMNMDEKNQIMKTRVRLEQLWDDYRLAWNPKDYGGIRELVLPLDKIWYPKLSLINSADGEYELKGEQNVLVISSGMVFWNAPCVLTTSCRINVRYFPFDEQKCLIAFTIRDYEARRVFLSRMYTIVKKTENSWEDYWQDGEWDLIASPVEEFTEQAVDTFYVYLFHTLILRRKPLFYIINLIAPSVLLSGLTILTFALPPDSGEKVTLSISIFLAMMIFKLMVAEIVPPTSANVALIDQYLLFNATMVVMGTGFTVLVLSIHHRLSVTHDMPLWVRSIFIEFLPRFICINKPRHKGFKRRSSAQSSFSKLFSRARRTAMKEKYPNEVGGGGNHSPNHIASLRKEMTNMAESTKFISEHLKKEDADNKLTDEWRYVAVVLDRMLLWLYVIIYTFATCAIILNAPLARGSTSSTIYTHENDADTTPYGDYPTSYT</sequence>
<dbReference type="CDD" id="cd19051">
    <property type="entry name" value="LGIC_TM_cation"/>
    <property type="match status" value="1"/>
</dbReference>
<dbReference type="InterPro" id="IPR002394">
    <property type="entry name" value="Nicotinic_acetylcholine_rcpt"/>
</dbReference>
<feature type="transmembrane region" description="Helical" evidence="14">
    <location>
        <begin position="361"/>
        <end position="378"/>
    </location>
</feature>
<evidence type="ECO:0000256" key="11">
    <source>
        <dbReference type="ARBA" id="ARBA00023286"/>
    </source>
</evidence>
<dbReference type="PANTHER" id="PTHR18945">
    <property type="entry name" value="NEUROTRANSMITTER GATED ION CHANNEL"/>
    <property type="match status" value="1"/>
</dbReference>